<sequence>MTENKDFFKKAFSNMKEEAGKQKKIDRENFNAVKADSKSRFEEAKKADPDFEEFKNAKGLKGKLNTLLSHAERNSKEVRQENRKEYEEMLRDMRAHINENFDEKNK</sequence>
<proteinExistence type="predicted"/>
<evidence type="ECO:0000313" key="3">
    <source>
        <dbReference type="Proteomes" id="UP000050961"/>
    </source>
</evidence>
<name>A0A023CYI0_9LACO</name>
<comment type="caution">
    <text evidence="2">The sequence shown here is derived from an EMBL/GenBank/DDBJ whole genome shotgun (WGS) entry which is preliminary data.</text>
</comment>
<feature type="coiled-coil region" evidence="1">
    <location>
        <begin position="68"/>
        <end position="99"/>
    </location>
</feature>
<protein>
    <submittedName>
        <fullName evidence="2">Uncharacterized protein</fullName>
    </submittedName>
</protein>
<evidence type="ECO:0000256" key="1">
    <source>
        <dbReference type="SAM" id="Coils"/>
    </source>
</evidence>
<organism evidence="2 3">
    <name type="scientific">Liquorilactobacillus sucicola DSM 21376 = JCM 15457</name>
    <dbReference type="NCBI Taxonomy" id="1423806"/>
    <lineage>
        <taxon>Bacteria</taxon>
        <taxon>Bacillati</taxon>
        <taxon>Bacillota</taxon>
        <taxon>Bacilli</taxon>
        <taxon>Lactobacillales</taxon>
        <taxon>Lactobacillaceae</taxon>
        <taxon>Liquorilactobacillus</taxon>
    </lineage>
</organism>
<gene>
    <name evidence="2" type="ORF">FD15_GL000228</name>
</gene>
<accession>A0A023CYI0</accession>
<dbReference type="EMBL" id="AYZF01000008">
    <property type="protein sequence ID" value="KRN06675.1"/>
    <property type="molecule type" value="Genomic_DNA"/>
</dbReference>
<keyword evidence="3" id="KW-1185">Reference proteome</keyword>
<reference evidence="2 3" key="1">
    <citation type="journal article" date="2015" name="Genome Announc.">
        <title>Expanding the biotechnology potential of lactobacilli through comparative genomics of 213 strains and associated genera.</title>
        <authorList>
            <person name="Sun Z."/>
            <person name="Harris H.M."/>
            <person name="McCann A."/>
            <person name="Guo C."/>
            <person name="Argimon S."/>
            <person name="Zhang W."/>
            <person name="Yang X."/>
            <person name="Jeffery I.B."/>
            <person name="Cooney J.C."/>
            <person name="Kagawa T.F."/>
            <person name="Liu W."/>
            <person name="Song Y."/>
            <person name="Salvetti E."/>
            <person name="Wrobel A."/>
            <person name="Rasinkangas P."/>
            <person name="Parkhill J."/>
            <person name="Rea M.C."/>
            <person name="O'Sullivan O."/>
            <person name="Ritari J."/>
            <person name="Douillard F.P."/>
            <person name="Paul Ross R."/>
            <person name="Yang R."/>
            <person name="Briner A.E."/>
            <person name="Felis G.E."/>
            <person name="de Vos W.M."/>
            <person name="Barrangou R."/>
            <person name="Klaenhammer T.R."/>
            <person name="Caufield P.W."/>
            <person name="Cui Y."/>
            <person name="Zhang H."/>
            <person name="O'Toole P.W."/>
        </authorList>
    </citation>
    <scope>NUCLEOTIDE SEQUENCE [LARGE SCALE GENOMIC DNA]</scope>
    <source>
        <strain evidence="2 3">DSM 21376</strain>
    </source>
</reference>
<keyword evidence="1" id="KW-0175">Coiled coil</keyword>
<dbReference type="AlphaFoldDB" id="A0A023CYI0"/>
<dbReference type="PATRIC" id="fig|1423806.3.peg.231"/>
<dbReference type="STRING" id="1423806.FD15_GL000228"/>
<evidence type="ECO:0000313" key="2">
    <source>
        <dbReference type="EMBL" id="KRN06675.1"/>
    </source>
</evidence>
<dbReference type="Proteomes" id="UP000050961">
    <property type="component" value="Unassembled WGS sequence"/>
</dbReference>